<organism evidence="2 3">
    <name type="scientific">Prymnesium parvum</name>
    <name type="common">Toxic golden alga</name>
    <dbReference type="NCBI Taxonomy" id="97485"/>
    <lineage>
        <taxon>Eukaryota</taxon>
        <taxon>Haptista</taxon>
        <taxon>Haptophyta</taxon>
        <taxon>Prymnesiophyceae</taxon>
        <taxon>Prymnesiales</taxon>
        <taxon>Prymnesiaceae</taxon>
        <taxon>Prymnesium</taxon>
    </lineage>
</organism>
<accession>A0AB34IKE3</accession>
<comment type="caution">
    <text evidence="2">The sequence shown here is derived from an EMBL/GenBank/DDBJ whole genome shotgun (WGS) entry which is preliminary data.</text>
</comment>
<feature type="region of interest" description="Disordered" evidence="1">
    <location>
        <begin position="379"/>
        <end position="425"/>
    </location>
</feature>
<dbReference type="EMBL" id="JBGBPQ010000023">
    <property type="protein sequence ID" value="KAL1500490.1"/>
    <property type="molecule type" value="Genomic_DNA"/>
</dbReference>
<evidence type="ECO:0000256" key="1">
    <source>
        <dbReference type="SAM" id="MobiDB-lite"/>
    </source>
</evidence>
<reference evidence="2 3" key="1">
    <citation type="journal article" date="2024" name="Science">
        <title>Giant polyketide synthase enzymes in the biosynthesis of giant marine polyether toxins.</title>
        <authorList>
            <person name="Fallon T.R."/>
            <person name="Shende V.V."/>
            <person name="Wierzbicki I.H."/>
            <person name="Pendleton A.L."/>
            <person name="Watervoot N.F."/>
            <person name="Auber R.P."/>
            <person name="Gonzalez D.J."/>
            <person name="Wisecaver J.H."/>
            <person name="Moore B.S."/>
        </authorList>
    </citation>
    <scope>NUCLEOTIDE SEQUENCE [LARGE SCALE GENOMIC DNA]</scope>
    <source>
        <strain evidence="2 3">12B1</strain>
    </source>
</reference>
<evidence type="ECO:0000313" key="3">
    <source>
        <dbReference type="Proteomes" id="UP001515480"/>
    </source>
</evidence>
<name>A0AB34IKE3_PRYPA</name>
<dbReference type="Proteomes" id="UP001515480">
    <property type="component" value="Unassembled WGS sequence"/>
</dbReference>
<protein>
    <recommendedName>
        <fullName evidence="4">RNA-directed RNA polymerase</fullName>
    </recommendedName>
</protein>
<keyword evidence="3" id="KW-1185">Reference proteome</keyword>
<proteinExistence type="predicted"/>
<evidence type="ECO:0008006" key="4">
    <source>
        <dbReference type="Google" id="ProtNLM"/>
    </source>
</evidence>
<gene>
    <name evidence="2" type="ORF">AB1Y20_013147</name>
</gene>
<sequence>MPLSLEELQEIQSELLADDIAIDLHKMSGWTREQAVAYFETGEEPRPFQAEPYLMSRLEKEGLAHLKESLKEQTVAGLVELIRHDRPKFLPTLQKLGVAKLADRQKVRDVINFIANPPVGSEDKLREEHKEELAEWPYAVVQGEKYIATAEVDSMVAALPEGRTFRKYRVRALAREVSGVQIEQRRAAGSTILMGGATCDNGEVILGDEESWSVADPNLRVHVYVPNKVQPSMGYLQGWVNYMDLLPLDEDGNPPVRARVSDFKIQRQIQDYFEDGYYQLSVCRAIKKGIKEKPDAMTFRQALDLVYMKVRGPALIKLGYEPSNKGLAEYMASVDSDYSGLNDSDYAALINAHNRIVALMGGQDPRLVQDALAMRSSGQEVNIGSAFEAEPEPEPIEQPGASDGEAKEQGADSTAEAGAPATTRE</sequence>
<dbReference type="AlphaFoldDB" id="A0AB34IKE3"/>
<evidence type="ECO:0000313" key="2">
    <source>
        <dbReference type="EMBL" id="KAL1500490.1"/>
    </source>
</evidence>